<dbReference type="EMBL" id="BAKI01000058">
    <property type="protein sequence ID" value="GAF37972.1"/>
    <property type="molecule type" value="Genomic_DNA"/>
</dbReference>
<feature type="domain" description="Peptidase S11 D-alanyl-D-alanine carboxypeptidase A N-terminal" evidence="9">
    <location>
        <begin position="41"/>
        <end position="206"/>
    </location>
</feature>
<dbReference type="InterPro" id="IPR001967">
    <property type="entry name" value="Peptidase_S11_N"/>
</dbReference>
<feature type="active site" description="Acyl-ester intermediate" evidence="7">
    <location>
        <position position="68"/>
    </location>
</feature>
<dbReference type="GO" id="GO:0008360">
    <property type="term" value="P:regulation of cell shape"/>
    <property type="evidence" value="ECO:0007669"/>
    <property type="project" value="UniProtKB-KW"/>
</dbReference>
<evidence type="ECO:0000256" key="1">
    <source>
        <dbReference type="ARBA" id="ARBA00007164"/>
    </source>
</evidence>
<dbReference type="InterPro" id="IPR012338">
    <property type="entry name" value="Beta-lactam/transpept-like"/>
</dbReference>
<evidence type="ECO:0000256" key="5">
    <source>
        <dbReference type="ARBA" id="ARBA00022984"/>
    </source>
</evidence>
<feature type="active site" evidence="7">
    <location>
        <position position="132"/>
    </location>
</feature>
<dbReference type="GO" id="GO:0071555">
    <property type="term" value="P:cell wall organization"/>
    <property type="evidence" value="ECO:0007669"/>
    <property type="project" value="UniProtKB-KW"/>
</dbReference>
<accession>X0PKV2</accession>
<dbReference type="InterPro" id="IPR018044">
    <property type="entry name" value="Peptidase_S11"/>
</dbReference>
<protein>
    <submittedName>
        <fullName evidence="10">D-alanyl-D-alanine carboxypeptidase</fullName>
    </submittedName>
</protein>
<feature type="active site" description="Proton acceptor" evidence="7">
    <location>
        <position position="71"/>
    </location>
</feature>
<keyword evidence="2" id="KW-0732">Signal</keyword>
<reference evidence="10" key="1">
    <citation type="journal article" date="2014" name="Genome Announc.">
        <title>Draft Genome Sequences of Two Lactobacillus Strains, L. farraginis JCM 14108T and L. composti JCM 14202T, Isolated from Compost of Distilled Shochu Residue.</title>
        <authorList>
            <person name="Yuki M."/>
            <person name="Oshima K."/>
            <person name="Suda W."/>
            <person name="Kitahara M."/>
            <person name="Kitamura K."/>
            <person name="Iida T."/>
            <person name="Hattori M."/>
            <person name="Ohkuma M."/>
        </authorList>
    </citation>
    <scope>NUCLEOTIDE SEQUENCE [LARGE SCALE GENOMIC DNA]</scope>
    <source>
        <strain evidence="10">JCM 14108</strain>
    </source>
</reference>
<dbReference type="Proteomes" id="UP000019488">
    <property type="component" value="Unassembled WGS sequence"/>
</dbReference>
<keyword evidence="6" id="KW-0961">Cell wall biogenesis/degradation</keyword>
<evidence type="ECO:0000256" key="7">
    <source>
        <dbReference type="PIRSR" id="PIRSR618044-1"/>
    </source>
</evidence>
<dbReference type="PRINTS" id="PR00725">
    <property type="entry name" value="DADACBPTASE1"/>
</dbReference>
<evidence type="ECO:0000313" key="10">
    <source>
        <dbReference type="EMBL" id="GAF37972.1"/>
    </source>
</evidence>
<keyword evidence="10" id="KW-0121">Carboxypeptidase</keyword>
<dbReference type="Gene3D" id="3.40.710.10">
    <property type="entry name" value="DD-peptidase/beta-lactamase superfamily"/>
    <property type="match status" value="1"/>
</dbReference>
<evidence type="ECO:0000256" key="4">
    <source>
        <dbReference type="ARBA" id="ARBA00022960"/>
    </source>
</evidence>
<name>X0PKV2_9LACO</name>
<evidence type="ECO:0000256" key="6">
    <source>
        <dbReference type="ARBA" id="ARBA00023316"/>
    </source>
</evidence>
<dbReference type="GO" id="GO:0006508">
    <property type="term" value="P:proteolysis"/>
    <property type="evidence" value="ECO:0007669"/>
    <property type="project" value="InterPro"/>
</dbReference>
<gene>
    <name evidence="10" type="ORF">JCM14108_3063</name>
</gene>
<keyword evidence="10" id="KW-0645">Protease</keyword>
<dbReference type="PANTHER" id="PTHR21581:SF11">
    <property type="entry name" value="D-ALANYL-D-ALANINE CARBOXYPEPTIDASE DACA"/>
    <property type="match status" value="1"/>
</dbReference>
<evidence type="ECO:0000259" key="9">
    <source>
        <dbReference type="Pfam" id="PF00768"/>
    </source>
</evidence>
<evidence type="ECO:0000256" key="3">
    <source>
        <dbReference type="ARBA" id="ARBA00022801"/>
    </source>
</evidence>
<evidence type="ECO:0000313" key="11">
    <source>
        <dbReference type="Proteomes" id="UP000019488"/>
    </source>
</evidence>
<keyword evidence="4" id="KW-0133">Cell shape</keyword>
<evidence type="ECO:0000256" key="8">
    <source>
        <dbReference type="RuleBase" id="RU004016"/>
    </source>
</evidence>
<dbReference type="Pfam" id="PF00768">
    <property type="entry name" value="Peptidase_S11"/>
    <property type="match status" value="1"/>
</dbReference>
<dbReference type="eggNOG" id="COG1686">
    <property type="taxonomic scope" value="Bacteria"/>
</dbReference>
<keyword evidence="5" id="KW-0573">Peptidoglycan synthesis</keyword>
<dbReference type="GO" id="GO:0009252">
    <property type="term" value="P:peptidoglycan biosynthetic process"/>
    <property type="evidence" value="ECO:0007669"/>
    <property type="project" value="UniProtKB-KW"/>
</dbReference>
<keyword evidence="3" id="KW-0378">Hydrolase</keyword>
<proteinExistence type="inferred from homology"/>
<comment type="similarity">
    <text evidence="1 8">Belongs to the peptidase S11 family.</text>
</comment>
<evidence type="ECO:0000256" key="2">
    <source>
        <dbReference type="ARBA" id="ARBA00022729"/>
    </source>
</evidence>
<comment type="caution">
    <text evidence="10">The sequence shown here is derived from an EMBL/GenBank/DDBJ whole genome shotgun (WGS) entry which is preliminary data.</text>
</comment>
<organism evidence="10 11">
    <name type="scientific">Lentilactobacillus farraginis DSM 18382 = JCM 14108</name>
    <dbReference type="NCBI Taxonomy" id="1423743"/>
    <lineage>
        <taxon>Bacteria</taxon>
        <taxon>Bacillati</taxon>
        <taxon>Bacillota</taxon>
        <taxon>Bacilli</taxon>
        <taxon>Lactobacillales</taxon>
        <taxon>Lactobacillaceae</taxon>
        <taxon>Lentilactobacillus</taxon>
    </lineage>
</organism>
<dbReference type="GO" id="GO:0009002">
    <property type="term" value="F:serine-type D-Ala-D-Ala carboxypeptidase activity"/>
    <property type="evidence" value="ECO:0007669"/>
    <property type="project" value="InterPro"/>
</dbReference>
<dbReference type="STRING" id="1423743.FD41_GL002459"/>
<dbReference type="AlphaFoldDB" id="X0PKV2"/>
<sequence>MKHGSQKAVYYKVKSGSTGAKGYVWHRYLKKGKAPFGLKYAKAAVAMDEKTGKILWHKNMNTPRAIASISKLMTLYLVDQKVAGKGTGWNSKVRTSYTGLKSLGNSSVYGGFRFTKNSYTVKQLYEAALIESSNNAAIALGQWVAGGATPAYNRRFVKMMNQQAKKWHLGKASFVTANGMEQNALKYYGYTTSGGNANRVSAKDVA</sequence>
<dbReference type="SUPFAM" id="SSF56601">
    <property type="entry name" value="beta-lactamase/transpeptidase-like"/>
    <property type="match status" value="1"/>
</dbReference>
<dbReference type="PANTHER" id="PTHR21581">
    <property type="entry name" value="D-ALANYL-D-ALANINE CARBOXYPEPTIDASE"/>
    <property type="match status" value="1"/>
</dbReference>